<dbReference type="EMBL" id="LGRN01000619">
    <property type="protein sequence ID" value="OJD11072.1"/>
    <property type="molecule type" value="Genomic_DNA"/>
</dbReference>
<dbReference type="STRING" id="1447872.A0A1J9P3X9"/>
<feature type="compositionally biased region" description="Basic and acidic residues" evidence="1">
    <location>
        <begin position="1"/>
        <end position="12"/>
    </location>
</feature>
<comment type="caution">
    <text evidence="3">The sequence shown here is derived from an EMBL/GenBank/DDBJ whole genome shotgun (WGS) entry which is preliminary data.</text>
</comment>
<organism evidence="3 4">
    <name type="scientific">Emergomyces pasteurianus Ep9510</name>
    <dbReference type="NCBI Taxonomy" id="1447872"/>
    <lineage>
        <taxon>Eukaryota</taxon>
        <taxon>Fungi</taxon>
        <taxon>Dikarya</taxon>
        <taxon>Ascomycota</taxon>
        <taxon>Pezizomycotina</taxon>
        <taxon>Eurotiomycetes</taxon>
        <taxon>Eurotiomycetidae</taxon>
        <taxon>Onygenales</taxon>
        <taxon>Ajellomycetaceae</taxon>
        <taxon>Emergomyces</taxon>
    </lineage>
</organism>
<gene>
    <name evidence="3" type="ORF">AJ78_08084</name>
</gene>
<dbReference type="OrthoDB" id="10261212at2759"/>
<sequence>MTLRNDSSDDPKGQYTWDNQNDSFHSAAISVLSAQNLTLSQLPASHLEVPRSTPHADVEQGDAPNLWMRDLAYRRAAREIPLLQQPDEEEIQGSQQHGRCKEKAQKHDSSDELPEKKNDGTITFPSKAQPSMGFSVEEGRHSGIPGNRHSNNPFLKVKPNSGGISKHSIAGLDPFNFPQSTSLDVHQNEKIFSHEHHSHGLDGELSQISSQTPFQHNSNNLSTQSDHREAENVNQLLDKGKELVVRRSSTGAIHLSDPCRQPVEMDLLSKNLNPEHKRLSSQLGSFSQSTSPNISLREQAKPNEIVETDIRPYPGKAGRSIFDDHPTLNNSVLKPDELDSSVSNSTAPAVAPDHFQPSLAQLNGYCQPFPVLQGKLSETYDIRQVTWTDGKTSLRKSPVLVQSENGPCPLLALVNGLVLRNKAGLPAPIAKALQSREKISLGLLMQALFDELTSYTDETDQLPDIEALSSFLVMLHTGMNVNPQLVLTNNTSNCPGTFLETSNTILYSSFKIPLVHGWLAEQSSSAYTALTRVAQNHEDIQLLHFQKEELEARAFRGDFLTPDDEKLIEYIHTIQQFVDVENATQLSAFGLEHLERCLEPGSISILFRNDHFSTLFKHPASNKLFTLVTDAGYADHAEIVWESLVDVNGSNAGFFSGDFQPVGNSEPPASHHPCERGPGSSSASIHRNNPNRSIGKTMSNTEQTDADYAFALSLQFQDEEEQRSPNPRNQAQIEPSHLPSNPRLSSQSQGVTHTLSNSGSNSRHRQSTSSTDRHTPRRIQEVRPLIPPPRSPVIDPSADAPPPTYEQAASSQVYTPSPDHSQYDGSYGRNPSIVGPRSSSYGFNYNLEPNRGPYNNGNRRMQASPNPSLHSCHRDRAGNKDCKVM</sequence>
<feature type="compositionally biased region" description="Polar residues" evidence="1">
    <location>
        <begin position="807"/>
        <end position="824"/>
    </location>
</feature>
<dbReference type="VEuPathDB" id="FungiDB:AJ78_08084"/>
<feature type="region of interest" description="Disordered" evidence="1">
    <location>
        <begin position="1"/>
        <end position="20"/>
    </location>
</feature>
<evidence type="ECO:0000313" key="3">
    <source>
        <dbReference type="EMBL" id="OJD11072.1"/>
    </source>
</evidence>
<name>A0A1J9P3X9_9EURO</name>
<feature type="compositionally biased region" description="Polar residues" evidence="1">
    <location>
        <begin position="120"/>
        <end position="129"/>
    </location>
</feature>
<evidence type="ECO:0000259" key="2">
    <source>
        <dbReference type="Pfam" id="PF04424"/>
    </source>
</evidence>
<dbReference type="InterPro" id="IPR033979">
    <property type="entry name" value="MINDY_domain"/>
</dbReference>
<feature type="region of interest" description="Disordered" evidence="1">
    <location>
        <begin position="848"/>
        <end position="885"/>
    </location>
</feature>
<feature type="compositionally biased region" description="Basic and acidic residues" evidence="1">
    <location>
        <begin position="99"/>
        <end position="119"/>
    </location>
</feature>
<feature type="region of interest" description="Disordered" evidence="1">
    <location>
        <begin position="717"/>
        <end position="835"/>
    </location>
</feature>
<dbReference type="PANTHER" id="PTHR18063">
    <property type="entry name" value="NF-E2 INDUCIBLE PROTEIN"/>
    <property type="match status" value="1"/>
</dbReference>
<proteinExistence type="predicted"/>
<feature type="region of interest" description="Disordered" evidence="1">
    <location>
        <begin position="210"/>
        <end position="229"/>
    </location>
</feature>
<feature type="compositionally biased region" description="Polar residues" evidence="1">
    <location>
        <begin position="724"/>
        <end position="761"/>
    </location>
</feature>
<feature type="region of interest" description="Disordered" evidence="1">
    <location>
        <begin position="82"/>
        <end position="162"/>
    </location>
</feature>
<dbReference type="GO" id="GO:0005829">
    <property type="term" value="C:cytosol"/>
    <property type="evidence" value="ECO:0007669"/>
    <property type="project" value="TreeGrafter"/>
</dbReference>
<feature type="compositionally biased region" description="Basic and acidic residues" evidence="1">
    <location>
        <begin position="872"/>
        <end position="885"/>
    </location>
</feature>
<feature type="region of interest" description="Disordered" evidence="1">
    <location>
        <begin position="658"/>
        <end position="701"/>
    </location>
</feature>
<feature type="domain" description="MINDY deubiquitinase" evidence="2">
    <location>
        <begin position="379"/>
        <end position="659"/>
    </location>
</feature>
<dbReference type="GO" id="GO:0016807">
    <property type="term" value="F:cysteine-type carboxypeptidase activity"/>
    <property type="evidence" value="ECO:0007669"/>
    <property type="project" value="TreeGrafter"/>
</dbReference>
<dbReference type="Proteomes" id="UP000182235">
    <property type="component" value="Unassembled WGS sequence"/>
</dbReference>
<accession>A0A1J9P3X9</accession>
<dbReference type="PANTHER" id="PTHR18063:SF6">
    <property type="entry name" value="UBIQUITIN CARBOXYL-TERMINAL HYDROLASE"/>
    <property type="match status" value="1"/>
</dbReference>
<dbReference type="GO" id="GO:1990380">
    <property type="term" value="F:K48-linked deubiquitinase activity"/>
    <property type="evidence" value="ECO:0007669"/>
    <property type="project" value="InterPro"/>
</dbReference>
<dbReference type="GO" id="GO:0071108">
    <property type="term" value="P:protein K48-linked deubiquitination"/>
    <property type="evidence" value="ECO:0007669"/>
    <property type="project" value="TreeGrafter"/>
</dbReference>
<feature type="compositionally biased region" description="Basic and acidic residues" evidence="1">
    <location>
        <begin position="771"/>
        <end position="781"/>
    </location>
</feature>
<feature type="compositionally biased region" description="Polar residues" evidence="1">
    <location>
        <begin position="679"/>
        <end position="701"/>
    </location>
</feature>
<protein>
    <recommendedName>
        <fullName evidence="2">MINDY deubiquitinase domain-containing protein</fullName>
    </recommendedName>
</protein>
<feature type="compositionally biased region" description="Polar residues" evidence="1">
    <location>
        <begin position="210"/>
        <end position="224"/>
    </location>
</feature>
<dbReference type="GO" id="GO:0071944">
    <property type="term" value="C:cell periphery"/>
    <property type="evidence" value="ECO:0007669"/>
    <property type="project" value="TreeGrafter"/>
</dbReference>
<evidence type="ECO:0000313" key="4">
    <source>
        <dbReference type="Proteomes" id="UP000182235"/>
    </source>
</evidence>
<reference evidence="3 4" key="1">
    <citation type="submission" date="2015-07" db="EMBL/GenBank/DDBJ databases">
        <title>Emmonsia species relationships and genome sequence.</title>
        <authorList>
            <consortium name="The Broad Institute Genomics Platform"/>
            <person name="Cuomo C.A."/>
            <person name="Munoz J.F."/>
            <person name="Imamovic A."/>
            <person name="Priest M.E."/>
            <person name="Young S."/>
            <person name="Clay O.K."/>
            <person name="McEwen J.G."/>
        </authorList>
    </citation>
    <scope>NUCLEOTIDE SEQUENCE [LARGE SCALE GENOMIC DNA]</scope>
    <source>
        <strain evidence="3 4">UAMH 9510</strain>
    </source>
</reference>
<dbReference type="InterPro" id="IPR007518">
    <property type="entry name" value="MINDY"/>
</dbReference>
<evidence type="ECO:0000256" key="1">
    <source>
        <dbReference type="SAM" id="MobiDB-lite"/>
    </source>
</evidence>
<dbReference type="GO" id="GO:0004843">
    <property type="term" value="F:cysteine-type deubiquitinase activity"/>
    <property type="evidence" value="ECO:0007669"/>
    <property type="project" value="InterPro"/>
</dbReference>
<dbReference type="AlphaFoldDB" id="A0A1J9P3X9"/>
<dbReference type="Pfam" id="PF04424">
    <property type="entry name" value="MINDY_DUB"/>
    <property type="match status" value="1"/>
</dbReference>
<keyword evidence="4" id="KW-1185">Reference proteome</keyword>
<feature type="compositionally biased region" description="Low complexity" evidence="1">
    <location>
        <begin position="849"/>
        <end position="860"/>
    </location>
</feature>